<accession>A0A2T0H0N1</accession>
<feature type="domain" description="Peptidase S1" evidence="4">
    <location>
        <begin position="34"/>
        <end position="246"/>
    </location>
</feature>
<dbReference type="InterPro" id="IPR050430">
    <property type="entry name" value="Peptidase_S1"/>
</dbReference>
<keyword evidence="6" id="KW-1185">Reference proteome</keyword>
<dbReference type="PANTHER" id="PTHR24276:SF91">
    <property type="entry name" value="AT26814P-RELATED"/>
    <property type="match status" value="1"/>
</dbReference>
<feature type="signal peptide" evidence="3">
    <location>
        <begin position="1"/>
        <end position="26"/>
    </location>
</feature>
<dbReference type="InParanoid" id="A0A2T0H0N1"/>
<reference evidence="5 6" key="1">
    <citation type="submission" date="2018-03" db="EMBL/GenBank/DDBJ databases">
        <title>Actinopolyspora mortivallis from Sahara, screening for active biomolecules.</title>
        <authorList>
            <person name="Selama O."/>
            <person name="Wellington E.M.H."/>
            <person name="Hacene H."/>
        </authorList>
    </citation>
    <scope>NUCLEOTIDE SEQUENCE [LARGE SCALE GENOMIC DNA]</scope>
    <source>
        <strain evidence="5 6">M5A</strain>
    </source>
</reference>
<dbReference type="InterPro" id="IPR018114">
    <property type="entry name" value="TRYPSIN_HIS"/>
</dbReference>
<keyword evidence="5" id="KW-0378">Hydrolase</keyword>
<dbReference type="PROSITE" id="PS50240">
    <property type="entry name" value="TRYPSIN_DOM"/>
    <property type="match status" value="1"/>
</dbReference>
<gene>
    <name evidence="5" type="ORF">CEP50_03545</name>
</gene>
<dbReference type="InterPro" id="IPR043504">
    <property type="entry name" value="Peptidase_S1_PA_chymotrypsin"/>
</dbReference>
<dbReference type="InterPro" id="IPR001314">
    <property type="entry name" value="Peptidase_S1A"/>
</dbReference>
<dbReference type="GO" id="GO:0006508">
    <property type="term" value="P:proteolysis"/>
    <property type="evidence" value="ECO:0007669"/>
    <property type="project" value="UniProtKB-KW"/>
</dbReference>
<dbReference type="SMART" id="SM00020">
    <property type="entry name" value="Tryp_SPc"/>
    <property type="match status" value="1"/>
</dbReference>
<dbReference type="Proteomes" id="UP000239352">
    <property type="component" value="Unassembled WGS sequence"/>
</dbReference>
<evidence type="ECO:0000256" key="2">
    <source>
        <dbReference type="ARBA" id="ARBA00023157"/>
    </source>
</evidence>
<evidence type="ECO:0000256" key="1">
    <source>
        <dbReference type="ARBA" id="ARBA00007664"/>
    </source>
</evidence>
<dbReference type="Pfam" id="PF00089">
    <property type="entry name" value="Trypsin"/>
    <property type="match status" value="1"/>
</dbReference>
<dbReference type="PROSITE" id="PS00134">
    <property type="entry name" value="TRYPSIN_HIS"/>
    <property type="match status" value="1"/>
</dbReference>
<dbReference type="InterPro" id="IPR001254">
    <property type="entry name" value="Trypsin_dom"/>
</dbReference>
<sequence length="258" mass="26746">MRKRSCVMGVFTAFFAALGMTAPANAADEPEPMIVGGHDATQQYSFMASLQSGGSHLCGASLIESDWVVTAAHCVRSGGNYSVRIGSNDRASGGEQATVTEVIPHPSSDLAVLRLGRQVNSQPIDIASEAGAVGTSTRIIGWGQTCPERGGCGAPRTLQELDTSIVPDRECAGIDGANEICTNNPGNDSGACYGDSGGPQIKGSRGDWKLIGATSRAGNDSPLCATAPSIYTDVTAHSDWIEQQTSGSDDGGGWPWPW</sequence>
<protein>
    <submittedName>
        <fullName evidence="5">Serine protease</fullName>
    </submittedName>
</protein>
<dbReference type="SUPFAM" id="SSF50494">
    <property type="entry name" value="Trypsin-like serine proteases"/>
    <property type="match status" value="1"/>
</dbReference>
<dbReference type="CDD" id="cd00190">
    <property type="entry name" value="Tryp_SPc"/>
    <property type="match status" value="1"/>
</dbReference>
<evidence type="ECO:0000313" key="6">
    <source>
        <dbReference type="Proteomes" id="UP000239352"/>
    </source>
</evidence>
<organism evidence="5 6">
    <name type="scientific">Actinopolyspora mortivallis</name>
    <dbReference type="NCBI Taxonomy" id="33906"/>
    <lineage>
        <taxon>Bacteria</taxon>
        <taxon>Bacillati</taxon>
        <taxon>Actinomycetota</taxon>
        <taxon>Actinomycetes</taxon>
        <taxon>Actinopolysporales</taxon>
        <taxon>Actinopolysporaceae</taxon>
        <taxon>Actinopolyspora</taxon>
    </lineage>
</organism>
<keyword evidence="3" id="KW-0732">Signal</keyword>
<dbReference type="Gene3D" id="2.40.10.10">
    <property type="entry name" value="Trypsin-like serine proteases"/>
    <property type="match status" value="1"/>
</dbReference>
<keyword evidence="5" id="KW-0645">Protease</keyword>
<evidence type="ECO:0000313" key="5">
    <source>
        <dbReference type="EMBL" id="PRW64897.1"/>
    </source>
</evidence>
<feature type="chain" id="PRO_5015749379" evidence="3">
    <location>
        <begin position="27"/>
        <end position="258"/>
    </location>
</feature>
<evidence type="ECO:0000259" key="4">
    <source>
        <dbReference type="PROSITE" id="PS50240"/>
    </source>
</evidence>
<dbReference type="AlphaFoldDB" id="A0A2T0H0N1"/>
<comment type="caution">
    <text evidence="5">The sequence shown here is derived from an EMBL/GenBank/DDBJ whole genome shotgun (WGS) entry which is preliminary data.</text>
</comment>
<dbReference type="PANTHER" id="PTHR24276">
    <property type="entry name" value="POLYSERASE-RELATED"/>
    <property type="match status" value="1"/>
</dbReference>
<name>A0A2T0H0N1_ACTMO</name>
<dbReference type="InterPro" id="IPR009003">
    <property type="entry name" value="Peptidase_S1_PA"/>
</dbReference>
<comment type="similarity">
    <text evidence="1">Belongs to the peptidase S1 family.</text>
</comment>
<evidence type="ECO:0000256" key="3">
    <source>
        <dbReference type="SAM" id="SignalP"/>
    </source>
</evidence>
<dbReference type="GO" id="GO:0004252">
    <property type="term" value="F:serine-type endopeptidase activity"/>
    <property type="evidence" value="ECO:0007669"/>
    <property type="project" value="InterPro"/>
</dbReference>
<dbReference type="RefSeq" id="WP_106112462.1">
    <property type="nucleotide sequence ID" value="NZ_PVSR01000002.1"/>
</dbReference>
<dbReference type="PRINTS" id="PR00722">
    <property type="entry name" value="CHYMOTRYPSIN"/>
</dbReference>
<dbReference type="STRING" id="1050202.GCA_000384035_00561"/>
<dbReference type="EMBL" id="PVSR01000002">
    <property type="protein sequence ID" value="PRW64897.1"/>
    <property type="molecule type" value="Genomic_DNA"/>
</dbReference>
<keyword evidence="2" id="KW-1015">Disulfide bond</keyword>
<proteinExistence type="inferred from homology"/>